<dbReference type="Pfam" id="PF01480">
    <property type="entry name" value="PWI"/>
    <property type="match status" value="1"/>
</dbReference>
<protein>
    <recommendedName>
        <fullName evidence="6">Zinc finger C2HC5-type domain-containing protein</fullName>
    </recommendedName>
</protein>
<dbReference type="InParanoid" id="A0A4Q1BL18"/>
<dbReference type="STRING" id="5217.A0A4Q1BL18"/>
<organism evidence="4 5">
    <name type="scientific">Tremella mesenterica</name>
    <name type="common">Jelly fungus</name>
    <dbReference type="NCBI Taxonomy" id="5217"/>
    <lineage>
        <taxon>Eukaryota</taxon>
        <taxon>Fungi</taxon>
        <taxon>Dikarya</taxon>
        <taxon>Basidiomycota</taxon>
        <taxon>Agaricomycotina</taxon>
        <taxon>Tremellomycetes</taxon>
        <taxon>Tremellales</taxon>
        <taxon>Tremellaceae</taxon>
        <taxon>Tremella</taxon>
    </lineage>
</organism>
<evidence type="ECO:0000313" key="4">
    <source>
        <dbReference type="EMBL" id="RXK38322.1"/>
    </source>
</evidence>
<dbReference type="EMBL" id="SDIL01000049">
    <property type="protein sequence ID" value="RXK38322.1"/>
    <property type="molecule type" value="Genomic_DNA"/>
</dbReference>
<dbReference type="VEuPathDB" id="FungiDB:TREMEDRAFT_73914"/>
<dbReference type="GO" id="GO:0008270">
    <property type="term" value="F:zinc ion binding"/>
    <property type="evidence" value="ECO:0007669"/>
    <property type="project" value="InterPro"/>
</dbReference>
<evidence type="ECO:0000256" key="1">
    <source>
        <dbReference type="SAM" id="MobiDB-lite"/>
    </source>
</evidence>
<proteinExistence type="predicted"/>
<feature type="region of interest" description="Disordered" evidence="1">
    <location>
        <begin position="69"/>
        <end position="186"/>
    </location>
</feature>
<evidence type="ECO:0000259" key="3">
    <source>
        <dbReference type="Pfam" id="PF06221"/>
    </source>
</evidence>
<dbReference type="InterPro" id="IPR009349">
    <property type="entry name" value="TRIP4/RQT4_C2HC5_Znf"/>
</dbReference>
<dbReference type="InterPro" id="IPR002483">
    <property type="entry name" value="PWI_dom"/>
</dbReference>
<dbReference type="Proteomes" id="UP000289152">
    <property type="component" value="Unassembled WGS sequence"/>
</dbReference>
<feature type="region of interest" description="Disordered" evidence="1">
    <location>
        <begin position="306"/>
        <end position="337"/>
    </location>
</feature>
<evidence type="ECO:0000259" key="2">
    <source>
        <dbReference type="Pfam" id="PF01480"/>
    </source>
</evidence>
<comment type="caution">
    <text evidence="4">The sequence shown here is derived from an EMBL/GenBank/DDBJ whole genome shotgun (WGS) entry which is preliminary data.</text>
</comment>
<dbReference type="GO" id="GO:0180022">
    <property type="term" value="C:RQC-trigger complex"/>
    <property type="evidence" value="ECO:0007669"/>
    <property type="project" value="InterPro"/>
</dbReference>
<keyword evidence="5" id="KW-1185">Reference proteome</keyword>
<reference evidence="4 5" key="1">
    <citation type="submission" date="2016-06" db="EMBL/GenBank/DDBJ databases">
        <title>Evolution of pathogenesis and genome organization in the Tremellales.</title>
        <authorList>
            <person name="Cuomo C."/>
            <person name="Litvintseva A."/>
            <person name="Heitman J."/>
            <person name="Chen Y."/>
            <person name="Sun S."/>
            <person name="Springer D."/>
            <person name="Dromer F."/>
            <person name="Young S."/>
            <person name="Zeng Q."/>
            <person name="Chapman S."/>
            <person name="Gujja S."/>
            <person name="Saif S."/>
            <person name="Birren B."/>
        </authorList>
    </citation>
    <scope>NUCLEOTIDE SEQUENCE [LARGE SCALE GENOMIC DNA]</scope>
    <source>
        <strain evidence="4 5">ATCC 28783</strain>
    </source>
</reference>
<accession>A0A4Q1BL18</accession>
<dbReference type="GO" id="GO:0005634">
    <property type="term" value="C:nucleus"/>
    <property type="evidence" value="ECO:0007669"/>
    <property type="project" value="InterPro"/>
</dbReference>
<gene>
    <name evidence="4" type="ORF">M231_04364</name>
</gene>
<evidence type="ECO:0000313" key="5">
    <source>
        <dbReference type="Proteomes" id="UP000289152"/>
    </source>
</evidence>
<feature type="domain" description="TRIP4/RQT4 C2HC5-type zinc finger" evidence="3">
    <location>
        <begin position="222"/>
        <end position="273"/>
    </location>
</feature>
<dbReference type="FunCoup" id="A0A4Q1BL18">
    <property type="interactions" value="126"/>
</dbReference>
<dbReference type="AlphaFoldDB" id="A0A4Q1BL18"/>
<feature type="compositionally biased region" description="Polar residues" evidence="1">
    <location>
        <begin position="95"/>
        <end position="112"/>
    </location>
</feature>
<feature type="compositionally biased region" description="Low complexity" evidence="1">
    <location>
        <begin position="311"/>
        <end position="331"/>
    </location>
</feature>
<feature type="domain" description="PWI" evidence="2">
    <location>
        <begin position="6"/>
        <end position="53"/>
    </location>
</feature>
<feature type="compositionally biased region" description="Basic and acidic residues" evidence="1">
    <location>
        <begin position="125"/>
        <end position="134"/>
    </location>
</feature>
<dbReference type="OrthoDB" id="338816at2759"/>
<sequence length="465" mass="50844">MTQRPPWVARELASILGIDEESVKQMIIPDLEGYTSQARLTSHLQDFLGSSSAAKSFSSRYLALRFPTISNPSLPPPSSTSSLKPSPTPSPLFSQNATKISYPGSPNTQDLINNAFGPGGKIYQKNRDADDSSRHIQPSVPRQKIGGLSIVEKAQKSSQAHENHRDVQGSGSGKGKGKASGKGDKIWDKEKSEVVVKLENVLRNLERMQLGQGALEEEGHLDCFCQAQIHPLSQYTPHCGKCGLIICSLHPSHLPCPSCRRSLLSPAQLSRLIVLVQGQLSQQLSIEESEEEERERIQREQLLVQSGGGSFPSLSSSITTSIPTPTSNSTPEGRKVLNLSKGKGKATLTTYTMVPTLQNGTNTLNGGKEGKKEIKEREIREDIVGKPKEGPDIKGEKDLIKVLRWREEEDRPWGDMKGIKKEDVWEYVGKGNVVEILEEGMVGRRKSKKLKGIGMDGKLVVGAAT</sequence>
<name>A0A4Q1BL18_TREME</name>
<feature type="compositionally biased region" description="Gly residues" evidence="1">
    <location>
        <begin position="170"/>
        <end position="180"/>
    </location>
</feature>
<dbReference type="Pfam" id="PF06221">
    <property type="entry name" value="zf-C2HC5"/>
    <property type="match status" value="1"/>
</dbReference>
<dbReference type="GO" id="GO:0072344">
    <property type="term" value="P:rescue of stalled ribosome"/>
    <property type="evidence" value="ECO:0007669"/>
    <property type="project" value="InterPro"/>
</dbReference>
<evidence type="ECO:0008006" key="6">
    <source>
        <dbReference type="Google" id="ProtNLM"/>
    </source>
</evidence>
<feature type="compositionally biased region" description="Basic and acidic residues" evidence="1">
    <location>
        <begin position="153"/>
        <end position="167"/>
    </location>
</feature>